<dbReference type="Proteomes" id="UP000198949">
    <property type="component" value="Unassembled WGS sequence"/>
</dbReference>
<dbReference type="RefSeq" id="WP_091031015.1">
    <property type="nucleotide sequence ID" value="NZ_FNAD01000003.1"/>
</dbReference>
<keyword evidence="2" id="KW-0732">Signal</keyword>
<dbReference type="AlphaFoldDB" id="A0A1G6U0Q2"/>
<keyword evidence="4" id="KW-1185">Reference proteome</keyword>
<evidence type="ECO:0000313" key="3">
    <source>
        <dbReference type="EMBL" id="SDD34950.1"/>
    </source>
</evidence>
<feature type="signal peptide" evidence="2">
    <location>
        <begin position="1"/>
        <end position="17"/>
    </location>
</feature>
<dbReference type="PROSITE" id="PS51257">
    <property type="entry name" value="PROKAR_LIPOPROTEIN"/>
    <property type="match status" value="1"/>
</dbReference>
<evidence type="ECO:0000256" key="1">
    <source>
        <dbReference type="SAM" id="MobiDB-lite"/>
    </source>
</evidence>
<feature type="chain" id="PRO_5038682748" description="DUF3558 domain-containing protein" evidence="2">
    <location>
        <begin position="18"/>
        <end position="202"/>
    </location>
</feature>
<accession>A0A1G6U0Q2</accession>
<name>A0A1G6U0Q2_9ACTN</name>
<protein>
    <recommendedName>
        <fullName evidence="5">DUF3558 domain-containing protein</fullName>
    </recommendedName>
</protein>
<sequence length="202" mass="20771">MKAARALLPALMLLALAACSDDEEPAEDPADTAANEATDAAEETGPVELDLADAEGACPFIDSALLNSTTGEDFRFASGGPGEDAGEDTPAQLTCAVQTGEAAYPDLTLFVIGTDASVEVYEEELSDDTESVDDLGEAAYWIVHTEDTGAGPALEMGWYDGGTIFELRYTTPEGTDPAAVEGLVAGFTDLSKGIATAHADAG</sequence>
<feature type="region of interest" description="Disordered" evidence="1">
    <location>
        <begin position="22"/>
        <end position="41"/>
    </location>
</feature>
<organism evidence="3 4">
    <name type="scientific">Glycomyces harbinensis</name>
    <dbReference type="NCBI Taxonomy" id="58114"/>
    <lineage>
        <taxon>Bacteria</taxon>
        <taxon>Bacillati</taxon>
        <taxon>Actinomycetota</taxon>
        <taxon>Actinomycetes</taxon>
        <taxon>Glycomycetales</taxon>
        <taxon>Glycomycetaceae</taxon>
        <taxon>Glycomyces</taxon>
    </lineage>
</organism>
<dbReference type="EMBL" id="FNAD01000003">
    <property type="protein sequence ID" value="SDD34950.1"/>
    <property type="molecule type" value="Genomic_DNA"/>
</dbReference>
<evidence type="ECO:0008006" key="5">
    <source>
        <dbReference type="Google" id="ProtNLM"/>
    </source>
</evidence>
<evidence type="ECO:0000313" key="4">
    <source>
        <dbReference type="Proteomes" id="UP000198949"/>
    </source>
</evidence>
<reference evidence="4" key="1">
    <citation type="submission" date="2016-10" db="EMBL/GenBank/DDBJ databases">
        <authorList>
            <person name="Varghese N."/>
            <person name="Submissions S."/>
        </authorList>
    </citation>
    <scope>NUCLEOTIDE SEQUENCE [LARGE SCALE GENOMIC DNA]</scope>
    <source>
        <strain evidence="4">CGMCC 4.3516</strain>
    </source>
</reference>
<dbReference type="OrthoDB" id="5188238at2"/>
<dbReference type="STRING" id="58114.SAMN05216270_103261"/>
<evidence type="ECO:0000256" key="2">
    <source>
        <dbReference type="SAM" id="SignalP"/>
    </source>
</evidence>
<proteinExistence type="predicted"/>
<gene>
    <name evidence="3" type="ORF">SAMN05216270_103261</name>
</gene>